<keyword evidence="8 10" id="KW-0503">Monooxygenase</keyword>
<evidence type="ECO:0000256" key="4">
    <source>
        <dbReference type="ARBA" id="ARBA00022723"/>
    </source>
</evidence>
<dbReference type="InterPro" id="IPR002401">
    <property type="entry name" value="Cyt_P450_E_grp-I"/>
</dbReference>
<evidence type="ECO:0000256" key="10">
    <source>
        <dbReference type="RuleBase" id="RU000461"/>
    </source>
</evidence>
<organism evidence="11 12">
    <name type="scientific">Lolium multiflorum</name>
    <name type="common">Italian ryegrass</name>
    <name type="synonym">Lolium perenne subsp. multiflorum</name>
    <dbReference type="NCBI Taxonomy" id="4521"/>
    <lineage>
        <taxon>Eukaryota</taxon>
        <taxon>Viridiplantae</taxon>
        <taxon>Streptophyta</taxon>
        <taxon>Embryophyta</taxon>
        <taxon>Tracheophyta</taxon>
        <taxon>Spermatophyta</taxon>
        <taxon>Magnoliopsida</taxon>
        <taxon>Liliopsida</taxon>
        <taxon>Poales</taxon>
        <taxon>Poaceae</taxon>
        <taxon>BOP clade</taxon>
        <taxon>Pooideae</taxon>
        <taxon>Poodae</taxon>
        <taxon>Poeae</taxon>
        <taxon>Poeae Chloroplast Group 2 (Poeae type)</taxon>
        <taxon>Loliodinae</taxon>
        <taxon>Loliinae</taxon>
        <taxon>Lolium</taxon>
    </lineage>
</organism>
<name>A0AAD8TRK4_LOLMU</name>
<comment type="cofactor">
    <cofactor evidence="9">
        <name>heme</name>
        <dbReference type="ChEBI" id="CHEBI:30413"/>
    </cofactor>
</comment>
<keyword evidence="3" id="KW-0812">Transmembrane</keyword>
<keyword evidence="5" id="KW-0472">Membrane</keyword>
<dbReference type="InterPro" id="IPR017972">
    <property type="entry name" value="Cyt_P450_CS"/>
</dbReference>
<evidence type="ECO:0008006" key="13">
    <source>
        <dbReference type="Google" id="ProtNLM"/>
    </source>
</evidence>
<dbReference type="InterPro" id="IPR036396">
    <property type="entry name" value="Cyt_P450_sf"/>
</dbReference>
<dbReference type="FunFam" id="1.10.630.10:FF:000043">
    <property type="entry name" value="Cytochrome P450 99A2"/>
    <property type="match status" value="1"/>
</dbReference>
<evidence type="ECO:0000256" key="6">
    <source>
        <dbReference type="ARBA" id="ARBA00023002"/>
    </source>
</evidence>
<dbReference type="CDD" id="cd11072">
    <property type="entry name" value="CYP71-like"/>
    <property type="match status" value="1"/>
</dbReference>
<dbReference type="InterPro" id="IPR001128">
    <property type="entry name" value="Cyt_P450"/>
</dbReference>
<keyword evidence="2 9" id="KW-0349">Heme</keyword>
<dbReference type="SUPFAM" id="SSF48264">
    <property type="entry name" value="Cytochrome P450"/>
    <property type="match status" value="1"/>
</dbReference>
<comment type="similarity">
    <text evidence="1 10">Belongs to the cytochrome P450 family.</text>
</comment>
<dbReference type="GO" id="GO:0005506">
    <property type="term" value="F:iron ion binding"/>
    <property type="evidence" value="ECO:0007669"/>
    <property type="project" value="InterPro"/>
</dbReference>
<evidence type="ECO:0000256" key="9">
    <source>
        <dbReference type="PIRSR" id="PIRSR602401-1"/>
    </source>
</evidence>
<keyword evidence="5" id="KW-1133">Transmembrane helix</keyword>
<dbReference type="Pfam" id="PF00067">
    <property type="entry name" value="p450"/>
    <property type="match status" value="1"/>
</dbReference>
<keyword evidence="4 9" id="KW-0479">Metal-binding</keyword>
<evidence type="ECO:0000256" key="8">
    <source>
        <dbReference type="ARBA" id="ARBA00023033"/>
    </source>
</evidence>
<feature type="binding site" description="axial binding residue" evidence="9">
    <location>
        <position position="456"/>
    </location>
    <ligand>
        <name>heme</name>
        <dbReference type="ChEBI" id="CHEBI:30413"/>
    </ligand>
    <ligandPart>
        <name>Fe</name>
        <dbReference type="ChEBI" id="CHEBI:18248"/>
    </ligandPart>
</feature>
<evidence type="ECO:0000256" key="1">
    <source>
        <dbReference type="ARBA" id="ARBA00010617"/>
    </source>
</evidence>
<dbReference type="PRINTS" id="PR00385">
    <property type="entry name" value="P450"/>
</dbReference>
<keyword evidence="7 9" id="KW-0408">Iron</keyword>
<gene>
    <name evidence="11" type="ORF">QYE76_047301</name>
</gene>
<evidence type="ECO:0000256" key="2">
    <source>
        <dbReference type="ARBA" id="ARBA00022617"/>
    </source>
</evidence>
<keyword evidence="12" id="KW-1185">Reference proteome</keyword>
<sequence length="526" mass="57982">MKTILMELSAAPLLSVALVSLAILVSVLLGRRSTPDSKKKRRPPGPRRLPLIGNLLHLLTSEPPVALRDLARKHGPVMYLRLGQVDTVVVSSPAAAQEVLRDTNLAFASRPSFVATEIVCYGNLDVAFAPYGAYWRTLRKICTVELLSARKVRQFAAIRDDETLALVRAVQRAAAGGGGEPVDLGRLLMSCTNSITAKATFGEACDADLQEQFLSAIAVVLELSSGLCVGDLFPSLRFVDVVTGLRRRLWRARRQLDAVFDEIIGRCEARRERKKTAAADDLLSVMLRIKDEGELEFPIGTTNIKAVVVDLFTAGTDTTSSTAEWIMSELIRNPEAMAKAQMEIRQALDHTSAQDHEGCMGVLPYTRMVIMEALRLHPPVPLLLPRVCRETCDIGGFEVASGSRVMVNAWAMARSPMHWGEDAEEFRPERFEDGGAQDYTGTQYEYLPFGSGRRMCPGGNFGLATLELITVRLLYYFDWSLPAGVGPDELDMEMIVTGTARRRSSLHLVPSQYKMPVTEIQLCSLE</sequence>
<dbReference type="Proteomes" id="UP001231189">
    <property type="component" value="Unassembled WGS sequence"/>
</dbReference>
<dbReference type="GO" id="GO:0020037">
    <property type="term" value="F:heme binding"/>
    <property type="evidence" value="ECO:0007669"/>
    <property type="project" value="InterPro"/>
</dbReference>
<comment type="caution">
    <text evidence="11">The sequence shown here is derived from an EMBL/GenBank/DDBJ whole genome shotgun (WGS) entry which is preliminary data.</text>
</comment>
<dbReference type="GO" id="GO:0016705">
    <property type="term" value="F:oxidoreductase activity, acting on paired donors, with incorporation or reduction of molecular oxygen"/>
    <property type="evidence" value="ECO:0007669"/>
    <property type="project" value="InterPro"/>
</dbReference>
<evidence type="ECO:0000313" key="11">
    <source>
        <dbReference type="EMBL" id="KAK1686453.1"/>
    </source>
</evidence>
<dbReference type="EMBL" id="JAUUTY010000002">
    <property type="protein sequence ID" value="KAK1686453.1"/>
    <property type="molecule type" value="Genomic_DNA"/>
</dbReference>
<protein>
    <recommendedName>
        <fullName evidence="13">Cytochrome P450 99A2</fullName>
    </recommendedName>
</protein>
<dbReference type="AlphaFoldDB" id="A0AAD8TRK4"/>
<dbReference type="PRINTS" id="PR00463">
    <property type="entry name" value="EP450I"/>
</dbReference>
<evidence type="ECO:0000256" key="5">
    <source>
        <dbReference type="ARBA" id="ARBA00022989"/>
    </source>
</evidence>
<proteinExistence type="inferred from homology"/>
<dbReference type="PANTHER" id="PTHR47955">
    <property type="entry name" value="CYTOCHROME P450 FAMILY 71 PROTEIN"/>
    <property type="match status" value="1"/>
</dbReference>
<accession>A0AAD8TRK4</accession>
<dbReference type="GO" id="GO:0004497">
    <property type="term" value="F:monooxygenase activity"/>
    <property type="evidence" value="ECO:0007669"/>
    <property type="project" value="UniProtKB-KW"/>
</dbReference>
<reference evidence="11" key="1">
    <citation type="submission" date="2023-07" db="EMBL/GenBank/DDBJ databases">
        <title>A chromosome-level genome assembly of Lolium multiflorum.</title>
        <authorList>
            <person name="Chen Y."/>
            <person name="Copetti D."/>
            <person name="Kolliker R."/>
            <person name="Studer B."/>
        </authorList>
    </citation>
    <scope>NUCLEOTIDE SEQUENCE</scope>
    <source>
        <strain evidence="11">02402/16</strain>
        <tissue evidence="11">Leaf</tissue>
    </source>
</reference>
<evidence type="ECO:0000256" key="7">
    <source>
        <dbReference type="ARBA" id="ARBA00023004"/>
    </source>
</evidence>
<dbReference type="PANTHER" id="PTHR47955:SF8">
    <property type="entry name" value="CYTOCHROME P450 71D11-LIKE"/>
    <property type="match status" value="1"/>
</dbReference>
<evidence type="ECO:0000313" key="12">
    <source>
        <dbReference type="Proteomes" id="UP001231189"/>
    </source>
</evidence>
<evidence type="ECO:0000256" key="3">
    <source>
        <dbReference type="ARBA" id="ARBA00022692"/>
    </source>
</evidence>
<dbReference type="Gene3D" id="1.10.630.10">
    <property type="entry name" value="Cytochrome P450"/>
    <property type="match status" value="1"/>
</dbReference>
<keyword evidence="6 10" id="KW-0560">Oxidoreductase</keyword>
<dbReference type="PROSITE" id="PS00086">
    <property type="entry name" value="CYTOCHROME_P450"/>
    <property type="match status" value="1"/>
</dbReference>